<dbReference type="GeneID" id="29063342"/>
<dbReference type="OrthoDB" id="24202at10239"/>
<keyword evidence="1" id="KW-0540">Nuclease</keyword>
<dbReference type="RefSeq" id="YP_009281162.1">
    <property type="nucleotide sequence ID" value="NC_031028.1"/>
</dbReference>
<reference evidence="2" key="1">
    <citation type="submission" date="2016-07" db="EMBL/GenBank/DDBJ databases">
        <authorList>
            <person name="Florea S."/>
            <person name="Webb J.S."/>
            <person name="Jaromczyk J."/>
            <person name="Schardl C.L."/>
        </authorList>
    </citation>
    <scope>NUCLEOTIDE SEQUENCE [LARGE SCALE GENOMIC DNA]</scope>
</reference>
<keyword evidence="1" id="KW-0378">Hydrolase</keyword>
<dbReference type="EMBL" id="KX557278">
    <property type="protein sequence ID" value="AOE44410.1"/>
    <property type="molecule type" value="Genomic_DNA"/>
</dbReference>
<name>A0A1B3B059_9CAUD</name>
<dbReference type="Proteomes" id="UP000203019">
    <property type="component" value="Segment"/>
</dbReference>
<dbReference type="Gene3D" id="1.10.30.50">
    <property type="match status" value="1"/>
</dbReference>
<sequence>MDCPCWLCGQPVDWTVKGGPEEPDGFSLDHYYPWSTHPEYRLDPGNFRCAHWLCNSDRGDKEATPALGEPSRVW</sequence>
<evidence type="ECO:0000313" key="1">
    <source>
        <dbReference type="EMBL" id="AOE44410.1"/>
    </source>
</evidence>
<proteinExistence type="predicted"/>
<organism evidence="1 2">
    <name type="scientific">Gordonia phage Ghobes</name>
    <dbReference type="NCBI Taxonomy" id="1887647"/>
    <lineage>
        <taxon>Viruses</taxon>
        <taxon>Duplodnaviria</taxon>
        <taxon>Heunggongvirae</taxon>
        <taxon>Uroviricota</taxon>
        <taxon>Caudoviricetes</taxon>
        <taxon>Ghobesvirus</taxon>
        <taxon>Ghobesvirus ghobes</taxon>
    </lineage>
</organism>
<dbReference type="GO" id="GO:0004519">
    <property type="term" value="F:endonuclease activity"/>
    <property type="evidence" value="ECO:0007669"/>
    <property type="project" value="UniProtKB-KW"/>
</dbReference>
<accession>A0A1B3B059</accession>
<protein>
    <submittedName>
        <fullName evidence="1">HNH endonuclease</fullName>
    </submittedName>
</protein>
<gene>
    <name evidence="1" type="primary">59</name>
    <name evidence="1" type="ORF">SEA_GHOBES_59</name>
</gene>
<keyword evidence="1" id="KW-0255">Endonuclease</keyword>
<keyword evidence="2" id="KW-1185">Reference proteome</keyword>
<evidence type="ECO:0000313" key="2">
    <source>
        <dbReference type="Proteomes" id="UP000203019"/>
    </source>
</evidence>
<dbReference type="KEGG" id="vg:29063342"/>